<dbReference type="Proteomes" id="UP000038040">
    <property type="component" value="Unplaced"/>
</dbReference>
<keyword evidence="3" id="KW-1185">Reference proteome</keyword>
<dbReference type="Proteomes" id="UP000274756">
    <property type="component" value="Unassembled WGS sequence"/>
</dbReference>
<accession>A0A0N4UEP6</accession>
<evidence type="ECO:0000313" key="1">
    <source>
        <dbReference type="EMBL" id="VDN59415.1"/>
    </source>
</evidence>
<dbReference type="WBParaSite" id="DME_0000586401-mRNA-1">
    <property type="protein sequence ID" value="DME_0000586401-mRNA-1"/>
    <property type="gene ID" value="DME_0000586401"/>
</dbReference>
<evidence type="ECO:0000313" key="2">
    <source>
        <dbReference type="Proteomes" id="UP000038040"/>
    </source>
</evidence>
<evidence type="ECO:0000313" key="4">
    <source>
        <dbReference type="WBParaSite" id="DME_0000586401-mRNA-1"/>
    </source>
</evidence>
<reference evidence="1 3" key="2">
    <citation type="submission" date="2018-11" db="EMBL/GenBank/DDBJ databases">
        <authorList>
            <consortium name="Pathogen Informatics"/>
        </authorList>
    </citation>
    <scope>NUCLEOTIDE SEQUENCE [LARGE SCALE GENOMIC DNA]</scope>
</reference>
<protein>
    <submittedName>
        <fullName evidence="4">Calpain catalytic domain-containing protein</fullName>
    </submittedName>
</protein>
<sequence length="304" mass="34576">MKVFSSYVQEVSFCKFIIGRGGAPDFKYLGSTLIPNGHAKDDTIAWIMAARNAPRPWIIRARSPSSTTEVDTHISLLAKPCDGWRQNRDGPNKTWIDTVRKDFEPISGPAIYGLKRWKKEWLLLMSASDHAAWKHLTLVIAEASDEKIELIEKIGLLFLLFYRFSFPSRSMPKHMIVFRTWMTPNGLCDGTIEKETGKSNLLVQATGKTIQQQQTQSFPQQMKQNTGHLLENIRDNLSGFNLFDQINEYSLNQRVKWIGEQGSPLLAVIRGPEKSYAVTKHVIVIGRETANHNTDLVIEVLIFF</sequence>
<dbReference type="OrthoDB" id="5837891at2759"/>
<organism evidence="2 4">
    <name type="scientific">Dracunculus medinensis</name>
    <name type="common">Guinea worm</name>
    <dbReference type="NCBI Taxonomy" id="318479"/>
    <lineage>
        <taxon>Eukaryota</taxon>
        <taxon>Metazoa</taxon>
        <taxon>Ecdysozoa</taxon>
        <taxon>Nematoda</taxon>
        <taxon>Chromadorea</taxon>
        <taxon>Rhabditida</taxon>
        <taxon>Spirurina</taxon>
        <taxon>Dracunculoidea</taxon>
        <taxon>Dracunculidae</taxon>
        <taxon>Dracunculus</taxon>
    </lineage>
</organism>
<proteinExistence type="predicted"/>
<gene>
    <name evidence="1" type="ORF">DME_LOCUS9388</name>
</gene>
<dbReference type="EMBL" id="UYYG01001181">
    <property type="protein sequence ID" value="VDN59415.1"/>
    <property type="molecule type" value="Genomic_DNA"/>
</dbReference>
<reference evidence="4" key="1">
    <citation type="submission" date="2017-02" db="UniProtKB">
        <authorList>
            <consortium name="WormBaseParasite"/>
        </authorList>
    </citation>
    <scope>IDENTIFICATION</scope>
</reference>
<evidence type="ECO:0000313" key="3">
    <source>
        <dbReference type="Proteomes" id="UP000274756"/>
    </source>
</evidence>
<name>A0A0N4UEP6_DRAME</name>
<dbReference type="AlphaFoldDB" id="A0A0N4UEP6"/>